<keyword evidence="4 10" id="KW-1133">Transmembrane helix</keyword>
<dbReference type="STRING" id="2880.D7FV32"/>
<feature type="compositionally biased region" description="Polar residues" evidence="11">
    <location>
        <begin position="610"/>
        <end position="632"/>
    </location>
</feature>
<dbReference type="OrthoDB" id="9909019at2759"/>
<dbReference type="InterPro" id="IPR001594">
    <property type="entry name" value="Palmitoyltrfase_DHHC"/>
</dbReference>
<comment type="subcellular location">
    <subcellularLocation>
        <location evidence="1">Endomembrane system</location>
        <topology evidence="1">Multi-pass membrane protein</topology>
    </subcellularLocation>
</comment>
<dbReference type="EC" id="2.3.1.225" evidence="10"/>
<evidence type="ECO:0000256" key="7">
    <source>
        <dbReference type="ARBA" id="ARBA00023288"/>
    </source>
</evidence>
<feature type="compositionally biased region" description="Basic and acidic residues" evidence="11">
    <location>
        <begin position="532"/>
        <end position="543"/>
    </location>
</feature>
<dbReference type="EMBL" id="FN649751">
    <property type="protein sequence ID" value="CBJ31838.1"/>
    <property type="molecule type" value="Genomic_DNA"/>
</dbReference>
<feature type="compositionally biased region" description="Acidic residues" evidence="11">
    <location>
        <begin position="479"/>
        <end position="490"/>
    </location>
</feature>
<feature type="region of interest" description="Disordered" evidence="11">
    <location>
        <begin position="465"/>
        <end position="771"/>
    </location>
</feature>
<dbReference type="GO" id="GO:0019706">
    <property type="term" value="F:protein-cysteine S-palmitoyltransferase activity"/>
    <property type="evidence" value="ECO:0007669"/>
    <property type="project" value="UniProtKB-EC"/>
</dbReference>
<reference evidence="13 14" key="1">
    <citation type="journal article" date="2010" name="Nature">
        <title>The Ectocarpus genome and the independent evolution of multicellularity in brown algae.</title>
        <authorList>
            <person name="Cock J.M."/>
            <person name="Sterck L."/>
            <person name="Rouze P."/>
            <person name="Scornet D."/>
            <person name="Allen A.E."/>
            <person name="Amoutzias G."/>
            <person name="Anthouard V."/>
            <person name="Artiguenave F."/>
            <person name="Aury J.M."/>
            <person name="Badger J.H."/>
            <person name="Beszteri B."/>
            <person name="Billiau K."/>
            <person name="Bonnet E."/>
            <person name="Bothwell J.H."/>
            <person name="Bowler C."/>
            <person name="Boyen C."/>
            <person name="Brownlee C."/>
            <person name="Carrano C.J."/>
            <person name="Charrier B."/>
            <person name="Cho G.Y."/>
            <person name="Coelho S.M."/>
            <person name="Collen J."/>
            <person name="Corre E."/>
            <person name="Da Silva C."/>
            <person name="Delage L."/>
            <person name="Delaroque N."/>
            <person name="Dittami S.M."/>
            <person name="Doulbeau S."/>
            <person name="Elias M."/>
            <person name="Farnham G."/>
            <person name="Gachon C.M."/>
            <person name="Gschloessl B."/>
            <person name="Heesch S."/>
            <person name="Jabbari K."/>
            <person name="Jubin C."/>
            <person name="Kawai H."/>
            <person name="Kimura K."/>
            <person name="Kloareg B."/>
            <person name="Kupper F.C."/>
            <person name="Lang D."/>
            <person name="Le Bail A."/>
            <person name="Leblanc C."/>
            <person name="Lerouge P."/>
            <person name="Lohr M."/>
            <person name="Lopez P.J."/>
            <person name="Martens C."/>
            <person name="Maumus F."/>
            <person name="Michel G."/>
            <person name="Miranda-Saavedra D."/>
            <person name="Morales J."/>
            <person name="Moreau H."/>
            <person name="Motomura T."/>
            <person name="Nagasato C."/>
            <person name="Napoli C.A."/>
            <person name="Nelson D.R."/>
            <person name="Nyvall-Collen P."/>
            <person name="Peters A.F."/>
            <person name="Pommier C."/>
            <person name="Potin P."/>
            <person name="Poulain J."/>
            <person name="Quesneville H."/>
            <person name="Read B."/>
            <person name="Rensing S.A."/>
            <person name="Ritter A."/>
            <person name="Rousvoal S."/>
            <person name="Samanta M."/>
            <person name="Samson G."/>
            <person name="Schroeder D.C."/>
            <person name="Segurens B."/>
            <person name="Strittmatter M."/>
            <person name="Tonon T."/>
            <person name="Tregear J.W."/>
            <person name="Valentin K."/>
            <person name="von Dassow P."/>
            <person name="Yamagishi T."/>
            <person name="Van de Peer Y."/>
            <person name="Wincker P."/>
        </authorList>
    </citation>
    <scope>NUCLEOTIDE SEQUENCE [LARGE SCALE GENOMIC DNA]</scope>
    <source>
        <strain evidence="14">Ec32 / CCAP1310/4</strain>
    </source>
</reference>
<dbReference type="OMA" id="PQARICH"/>
<organism evidence="13 14">
    <name type="scientific">Ectocarpus siliculosus</name>
    <name type="common">Brown alga</name>
    <name type="synonym">Conferva siliculosa</name>
    <dbReference type="NCBI Taxonomy" id="2880"/>
    <lineage>
        <taxon>Eukaryota</taxon>
        <taxon>Sar</taxon>
        <taxon>Stramenopiles</taxon>
        <taxon>Ochrophyta</taxon>
        <taxon>PX clade</taxon>
        <taxon>Phaeophyceae</taxon>
        <taxon>Ectocarpales</taxon>
        <taxon>Ectocarpaceae</taxon>
        <taxon>Ectocarpus</taxon>
    </lineage>
</organism>
<dbReference type="PANTHER" id="PTHR22883">
    <property type="entry name" value="ZINC FINGER DHHC DOMAIN CONTAINING PROTEIN"/>
    <property type="match status" value="1"/>
</dbReference>
<dbReference type="Proteomes" id="UP000002630">
    <property type="component" value="Linkage Group LG26"/>
</dbReference>
<evidence type="ECO:0000256" key="10">
    <source>
        <dbReference type="RuleBase" id="RU079119"/>
    </source>
</evidence>
<gene>
    <name evidence="13" type="ORF">Esi_0287_0007</name>
</gene>
<sequence>MPLDGSRVQGTVGRSCVVTAVAQKGTWLQVRVGGAKEGWMQSQFSDGTVTLAEVDSYRRHEEWGGFNHFFLGGRVMMGSDVRWFLSSNITLTVPSMLFIWEMFQGFPVRGGTILGWIGVSMWAFAMLSLWMTALTDPGIIPRNPSNERAPPPVGEAIGLHGFKYCETCNIFRPPRSKHCQSCNNCVDRFDHHCPWVGSCVAVRNYRYFFAFVGSTALLIFFMMAAVLARLVLRVLVDGDGSVESILEVVASGPVDLLMTAMALLVGIPLLRLWWYHLQTILCKGQTTNEDMRAVYRNHHNSYHKGCWQNSVSLLCAPAPRSRLPDLSERVYVNEPLASRGSGTRWGDGERGSRTFSWISPAGGFGFLGDSDGDCSDQRRQHQQHQQQGRPPRVLSAGGSSRRTNSAGSFASASSFVSSAGEALSDLSELSVGGGGGEGPAAAAAAGGGETPVEAVVTAAVTAAASEYNQDGGGGGGGDGGDEDGEEEEDANANASSTSEGPREEEEKGVEEAAPTLAISTGGELQFSSPPAGDEKREAGREGAADEESPLLGAPEPPRTPPSTASASSPRAGDVHGTSPTTAAAAAAVASDALAGAPAQPAADPNEIDNDNPNSTIPTIVRHLSNSTDNSWHGQAKKVSSPLVGLSYTHSPLSVRSMSDDAGSGGGGGGGSRRGSARASATATAAAAAAVAAAAAARDGSHSSGELTYSPNPSAAAPDPEEEEVVPWTKSSSGDARAPSAALFSEEGGGDRGSYNNNNARGQGGQEAAAGFFPLEGGSDAVLPEGEAAAAVAAAAAAAMGAAGNRGRDSGRRSDFRAGSTSGSPSPRRDGQQRQHLLPLEKTLP</sequence>
<comment type="catalytic activity">
    <reaction evidence="9 10">
        <text>L-cysteinyl-[protein] + hexadecanoyl-CoA = S-hexadecanoyl-L-cysteinyl-[protein] + CoA</text>
        <dbReference type="Rhea" id="RHEA:36683"/>
        <dbReference type="Rhea" id="RHEA-COMP:10131"/>
        <dbReference type="Rhea" id="RHEA-COMP:11032"/>
        <dbReference type="ChEBI" id="CHEBI:29950"/>
        <dbReference type="ChEBI" id="CHEBI:57287"/>
        <dbReference type="ChEBI" id="CHEBI:57379"/>
        <dbReference type="ChEBI" id="CHEBI:74151"/>
        <dbReference type="EC" id="2.3.1.225"/>
    </reaction>
</comment>
<dbReference type="Pfam" id="PF01529">
    <property type="entry name" value="DHHC"/>
    <property type="match status" value="1"/>
</dbReference>
<feature type="compositionally biased region" description="Low complexity" evidence="11">
    <location>
        <begin position="582"/>
        <end position="604"/>
    </location>
</feature>
<dbReference type="GO" id="GO:0006612">
    <property type="term" value="P:protein targeting to membrane"/>
    <property type="evidence" value="ECO:0007669"/>
    <property type="project" value="TreeGrafter"/>
</dbReference>
<feature type="transmembrane region" description="Helical" evidence="10">
    <location>
        <begin position="113"/>
        <end position="134"/>
    </location>
</feature>
<comment type="domain">
    <text evidence="10">The DHHC domain is required for palmitoyltransferase activity.</text>
</comment>
<dbReference type="PANTHER" id="PTHR22883:SF43">
    <property type="entry name" value="PALMITOYLTRANSFERASE APP"/>
    <property type="match status" value="1"/>
</dbReference>
<accession>D7FV32</accession>
<evidence type="ECO:0000313" key="13">
    <source>
        <dbReference type="EMBL" id="CBJ31838.1"/>
    </source>
</evidence>
<evidence type="ECO:0000256" key="4">
    <source>
        <dbReference type="ARBA" id="ARBA00022989"/>
    </source>
</evidence>
<keyword evidence="6" id="KW-0564">Palmitate</keyword>
<evidence type="ECO:0000256" key="8">
    <source>
        <dbReference type="ARBA" id="ARBA00023315"/>
    </source>
</evidence>
<evidence type="ECO:0000256" key="11">
    <source>
        <dbReference type="SAM" id="MobiDB-lite"/>
    </source>
</evidence>
<keyword evidence="2 10" id="KW-0808">Transferase</keyword>
<dbReference type="PROSITE" id="PS50216">
    <property type="entry name" value="DHHC"/>
    <property type="match status" value="1"/>
</dbReference>
<dbReference type="InParanoid" id="D7FV32"/>
<feature type="compositionally biased region" description="Basic and acidic residues" evidence="11">
    <location>
        <begin position="805"/>
        <end position="815"/>
    </location>
</feature>
<name>D7FV32_ECTSI</name>
<evidence type="ECO:0000259" key="12">
    <source>
        <dbReference type="Pfam" id="PF01529"/>
    </source>
</evidence>
<feature type="region of interest" description="Disordered" evidence="11">
    <location>
        <begin position="796"/>
        <end position="844"/>
    </location>
</feature>
<evidence type="ECO:0000256" key="3">
    <source>
        <dbReference type="ARBA" id="ARBA00022692"/>
    </source>
</evidence>
<dbReference type="AlphaFoldDB" id="D7FV32"/>
<dbReference type="GO" id="GO:0005794">
    <property type="term" value="C:Golgi apparatus"/>
    <property type="evidence" value="ECO:0007669"/>
    <property type="project" value="TreeGrafter"/>
</dbReference>
<feature type="transmembrane region" description="Helical" evidence="10">
    <location>
        <begin position="83"/>
        <end position="101"/>
    </location>
</feature>
<feature type="region of interest" description="Disordered" evidence="11">
    <location>
        <begin position="369"/>
        <end position="407"/>
    </location>
</feature>
<evidence type="ECO:0000256" key="9">
    <source>
        <dbReference type="ARBA" id="ARBA00048048"/>
    </source>
</evidence>
<dbReference type="EMBL" id="FN648472">
    <property type="protein sequence ID" value="CBJ31838.1"/>
    <property type="molecule type" value="Genomic_DNA"/>
</dbReference>
<evidence type="ECO:0000256" key="6">
    <source>
        <dbReference type="ARBA" id="ARBA00023139"/>
    </source>
</evidence>
<protein>
    <recommendedName>
        <fullName evidence="10">Palmitoyltransferase</fullName>
        <ecNumber evidence="10">2.3.1.225</ecNumber>
    </recommendedName>
</protein>
<feature type="compositionally biased region" description="Gly residues" evidence="11">
    <location>
        <begin position="662"/>
        <end position="672"/>
    </location>
</feature>
<feature type="compositionally biased region" description="Low complexity" evidence="11">
    <location>
        <begin position="676"/>
        <end position="717"/>
    </location>
</feature>
<evidence type="ECO:0000313" key="14">
    <source>
        <dbReference type="Proteomes" id="UP000002630"/>
    </source>
</evidence>
<dbReference type="GO" id="GO:0005783">
    <property type="term" value="C:endoplasmic reticulum"/>
    <property type="evidence" value="ECO:0007669"/>
    <property type="project" value="TreeGrafter"/>
</dbReference>
<feature type="compositionally biased region" description="Low complexity" evidence="11">
    <location>
        <begin position="755"/>
        <end position="770"/>
    </location>
</feature>
<keyword evidence="7" id="KW-0449">Lipoprotein</keyword>
<feature type="transmembrane region" description="Helical" evidence="10">
    <location>
        <begin position="207"/>
        <end position="236"/>
    </location>
</feature>
<keyword evidence="8 10" id="KW-0012">Acyltransferase</keyword>
<keyword evidence="14" id="KW-1185">Reference proteome</keyword>
<proteinExistence type="inferred from homology"/>
<keyword evidence="5 10" id="KW-0472">Membrane</keyword>
<feature type="compositionally biased region" description="Polar residues" evidence="11">
    <location>
        <begin position="647"/>
        <end position="656"/>
    </location>
</feature>
<feature type="compositionally biased region" description="Low complexity" evidence="11">
    <location>
        <begin position="561"/>
        <end position="571"/>
    </location>
</feature>
<dbReference type="eggNOG" id="KOG1311">
    <property type="taxonomic scope" value="Eukaryota"/>
</dbReference>
<dbReference type="InterPro" id="IPR039859">
    <property type="entry name" value="PFA4/ZDH16/20/ERF2-like"/>
</dbReference>
<evidence type="ECO:0000256" key="1">
    <source>
        <dbReference type="ARBA" id="ARBA00004127"/>
    </source>
</evidence>
<evidence type="ECO:0000256" key="2">
    <source>
        <dbReference type="ARBA" id="ARBA00022679"/>
    </source>
</evidence>
<feature type="domain" description="Palmitoyltransferase DHHC" evidence="12">
    <location>
        <begin position="162"/>
        <end position="292"/>
    </location>
</feature>
<evidence type="ECO:0000256" key="5">
    <source>
        <dbReference type="ARBA" id="ARBA00023136"/>
    </source>
</evidence>
<keyword evidence="3 10" id="KW-0812">Transmembrane</keyword>
<comment type="similarity">
    <text evidence="10">Belongs to the DHHC palmitoyltransferase family.</text>
</comment>